<dbReference type="Proteomes" id="UP001054837">
    <property type="component" value="Unassembled WGS sequence"/>
</dbReference>
<comment type="caution">
    <text evidence="2">The sequence shown here is derived from an EMBL/GenBank/DDBJ whole genome shotgun (WGS) entry which is preliminary data.</text>
</comment>
<accession>A0AAV4VDG6</accession>
<feature type="region of interest" description="Disordered" evidence="1">
    <location>
        <begin position="69"/>
        <end position="106"/>
    </location>
</feature>
<organism evidence="2 3">
    <name type="scientific">Caerostris darwini</name>
    <dbReference type="NCBI Taxonomy" id="1538125"/>
    <lineage>
        <taxon>Eukaryota</taxon>
        <taxon>Metazoa</taxon>
        <taxon>Ecdysozoa</taxon>
        <taxon>Arthropoda</taxon>
        <taxon>Chelicerata</taxon>
        <taxon>Arachnida</taxon>
        <taxon>Araneae</taxon>
        <taxon>Araneomorphae</taxon>
        <taxon>Entelegynae</taxon>
        <taxon>Araneoidea</taxon>
        <taxon>Araneidae</taxon>
        <taxon>Caerostris</taxon>
    </lineage>
</organism>
<sequence>MGGWAGTVECTAWLGFGLRNCVIIDVVPKAYVSMVDICGLYDDIRSQLIEGDEWVVVLLEPERNGRVGVHQVSRGEVPGGPSPHQRDHLLPQRSLERAPTNGAQRA</sequence>
<evidence type="ECO:0000313" key="2">
    <source>
        <dbReference type="EMBL" id="GIY68347.1"/>
    </source>
</evidence>
<name>A0AAV4VDG6_9ARAC</name>
<evidence type="ECO:0000313" key="3">
    <source>
        <dbReference type="Proteomes" id="UP001054837"/>
    </source>
</evidence>
<gene>
    <name evidence="2" type="ORF">CDAR_17501</name>
</gene>
<feature type="compositionally biased region" description="Basic and acidic residues" evidence="1">
    <location>
        <begin position="84"/>
        <end position="96"/>
    </location>
</feature>
<dbReference type="EMBL" id="BPLQ01012857">
    <property type="protein sequence ID" value="GIY68347.1"/>
    <property type="molecule type" value="Genomic_DNA"/>
</dbReference>
<evidence type="ECO:0000256" key="1">
    <source>
        <dbReference type="SAM" id="MobiDB-lite"/>
    </source>
</evidence>
<protein>
    <submittedName>
        <fullName evidence="2">Uncharacterized protein</fullName>
    </submittedName>
</protein>
<dbReference type="AlphaFoldDB" id="A0AAV4VDG6"/>
<keyword evidence="3" id="KW-1185">Reference proteome</keyword>
<reference evidence="2 3" key="1">
    <citation type="submission" date="2021-06" db="EMBL/GenBank/DDBJ databases">
        <title>Caerostris darwini draft genome.</title>
        <authorList>
            <person name="Kono N."/>
            <person name="Arakawa K."/>
        </authorList>
    </citation>
    <scope>NUCLEOTIDE SEQUENCE [LARGE SCALE GENOMIC DNA]</scope>
</reference>
<proteinExistence type="predicted"/>